<evidence type="ECO:0000256" key="4">
    <source>
        <dbReference type="PIRNR" id="PIRNR002148"/>
    </source>
</evidence>
<dbReference type="InterPro" id="IPR018279">
    <property type="entry name" value="Ribosomal_eS21_CS"/>
</dbReference>
<dbReference type="OrthoDB" id="278325at2759"/>
<dbReference type="GO" id="GO:0005840">
    <property type="term" value="C:ribosome"/>
    <property type="evidence" value="ECO:0007669"/>
    <property type="project" value="UniProtKB-KW"/>
</dbReference>
<accession>A0A7J6N2D2</accession>
<evidence type="ECO:0000313" key="6">
    <source>
        <dbReference type="Proteomes" id="UP000591131"/>
    </source>
</evidence>
<dbReference type="PIRSF" id="PIRSF002148">
    <property type="entry name" value="Ribosomal_S21e"/>
    <property type="match status" value="1"/>
</dbReference>
<proteinExistence type="inferred from homology"/>
<dbReference type="EMBL" id="JAAPAO010000007">
    <property type="protein sequence ID" value="KAF4677814.1"/>
    <property type="molecule type" value="Genomic_DNA"/>
</dbReference>
<dbReference type="GO" id="GO:0005829">
    <property type="term" value="C:cytosol"/>
    <property type="evidence" value="ECO:0007669"/>
    <property type="project" value="UniProtKB-ARBA"/>
</dbReference>
<evidence type="ECO:0000256" key="3">
    <source>
        <dbReference type="ARBA" id="ARBA00023274"/>
    </source>
</evidence>
<protein>
    <recommendedName>
        <fullName evidence="4">40S ribosomal protein S21</fullName>
    </recommendedName>
</protein>
<evidence type="ECO:0000256" key="1">
    <source>
        <dbReference type="ARBA" id="ARBA00010228"/>
    </source>
</evidence>
<keyword evidence="3 4" id="KW-0687">Ribonucleoprotein</keyword>
<dbReference type="PANTHER" id="PTHR10442">
    <property type="entry name" value="40S RIBOSOMAL PROTEIN S21"/>
    <property type="match status" value="1"/>
</dbReference>
<evidence type="ECO:0000313" key="5">
    <source>
        <dbReference type="EMBL" id="KAF4677814.1"/>
    </source>
</evidence>
<dbReference type="Proteomes" id="UP000591131">
    <property type="component" value="Unassembled WGS sequence"/>
</dbReference>
<dbReference type="PROSITE" id="PS00996">
    <property type="entry name" value="RIBOSOMAL_S21E"/>
    <property type="match status" value="1"/>
</dbReference>
<gene>
    <name evidence="5" type="primary">RPS21</name>
    <name evidence="5" type="ORF">FOL47_009725</name>
</gene>
<dbReference type="InterPro" id="IPR001931">
    <property type="entry name" value="Ribosomal_eS21"/>
</dbReference>
<keyword evidence="6" id="KW-1185">Reference proteome</keyword>
<reference evidence="5 6" key="1">
    <citation type="submission" date="2020-04" db="EMBL/GenBank/DDBJ databases">
        <title>Perkinsus chesapeaki whole genome sequence.</title>
        <authorList>
            <person name="Bogema D.R."/>
        </authorList>
    </citation>
    <scope>NUCLEOTIDE SEQUENCE [LARGE SCALE GENOMIC DNA]</scope>
    <source>
        <strain evidence="5">ATCC PRA-425</strain>
    </source>
</reference>
<dbReference type="Pfam" id="PF01249">
    <property type="entry name" value="Ribosomal_S21e"/>
    <property type="match status" value="1"/>
</dbReference>
<dbReference type="GO" id="GO:1990904">
    <property type="term" value="C:ribonucleoprotein complex"/>
    <property type="evidence" value="ECO:0007669"/>
    <property type="project" value="UniProtKB-KW"/>
</dbReference>
<dbReference type="GO" id="GO:0006412">
    <property type="term" value="P:translation"/>
    <property type="evidence" value="ECO:0007669"/>
    <property type="project" value="InterPro"/>
</dbReference>
<comment type="similarity">
    <text evidence="1 4">Belongs to the eukaryotic ribosomal protein eS21 family.</text>
</comment>
<name>A0A7J6N2D2_PERCH</name>
<keyword evidence="2 4" id="KW-0689">Ribosomal protein</keyword>
<comment type="caution">
    <text evidence="5">The sequence shown here is derived from an EMBL/GenBank/DDBJ whole genome shotgun (WGS) entry which is preliminary data.</text>
</comment>
<sequence>MQNDQGKIVDLYIPRKCSATNRIIAANDHKSAQFNVAVVDPKTGLATGEYYPICIAGYMRGKGESDACVNRLMHEKNILSFAE</sequence>
<dbReference type="InterPro" id="IPR038579">
    <property type="entry name" value="Ribosomal_eS21_sf"/>
</dbReference>
<dbReference type="AlphaFoldDB" id="A0A7J6N2D2"/>
<dbReference type="FunFam" id="3.30.1230.20:FF:000008">
    <property type="entry name" value="40S ribosomal protein S21"/>
    <property type="match status" value="1"/>
</dbReference>
<dbReference type="GO" id="GO:0003735">
    <property type="term" value="F:structural constituent of ribosome"/>
    <property type="evidence" value="ECO:0007669"/>
    <property type="project" value="InterPro"/>
</dbReference>
<dbReference type="Gene3D" id="3.30.1230.20">
    <property type="match status" value="1"/>
</dbReference>
<organism evidence="5 6">
    <name type="scientific">Perkinsus chesapeaki</name>
    <name type="common">Clam parasite</name>
    <name type="synonym">Perkinsus andrewsi</name>
    <dbReference type="NCBI Taxonomy" id="330153"/>
    <lineage>
        <taxon>Eukaryota</taxon>
        <taxon>Sar</taxon>
        <taxon>Alveolata</taxon>
        <taxon>Perkinsozoa</taxon>
        <taxon>Perkinsea</taxon>
        <taxon>Perkinsida</taxon>
        <taxon>Perkinsidae</taxon>
        <taxon>Perkinsus</taxon>
    </lineage>
</organism>
<evidence type="ECO:0000256" key="2">
    <source>
        <dbReference type="ARBA" id="ARBA00022980"/>
    </source>
</evidence>